<evidence type="ECO:0000259" key="2">
    <source>
        <dbReference type="Pfam" id="PF01408"/>
    </source>
</evidence>
<name>A0A1Y4LG93_9FIRM</name>
<dbReference type="Pfam" id="PF01408">
    <property type="entry name" value="GFO_IDH_MocA"/>
    <property type="match status" value="1"/>
</dbReference>
<evidence type="ECO:0000259" key="3">
    <source>
        <dbReference type="Pfam" id="PF22725"/>
    </source>
</evidence>
<dbReference type="GO" id="GO:0000166">
    <property type="term" value="F:nucleotide binding"/>
    <property type="evidence" value="ECO:0007669"/>
    <property type="project" value="InterPro"/>
</dbReference>
<reference evidence="5" key="1">
    <citation type="submission" date="2017-04" db="EMBL/GenBank/DDBJ databases">
        <title>Function of individual gut microbiota members based on whole genome sequencing of pure cultures obtained from chicken caecum.</title>
        <authorList>
            <person name="Medvecky M."/>
            <person name="Cejkova D."/>
            <person name="Polansky O."/>
            <person name="Karasova D."/>
            <person name="Kubasova T."/>
            <person name="Cizek A."/>
            <person name="Rychlik I."/>
        </authorList>
    </citation>
    <scope>NUCLEOTIDE SEQUENCE [LARGE SCALE GENOMIC DNA]</scope>
    <source>
        <strain evidence="5">An180</strain>
    </source>
</reference>
<dbReference type="InterPro" id="IPR055170">
    <property type="entry name" value="GFO_IDH_MocA-like_dom"/>
</dbReference>
<accession>A0A1Y4LG93</accession>
<dbReference type="InterPro" id="IPR036291">
    <property type="entry name" value="NAD(P)-bd_dom_sf"/>
</dbReference>
<dbReference type="Gene3D" id="3.40.50.720">
    <property type="entry name" value="NAD(P)-binding Rossmann-like Domain"/>
    <property type="match status" value="1"/>
</dbReference>
<sequence>MKKMKVALIGVGDISNKYVDNLKQYPKIVEIVGCAARDYEKTVKRAQELGIDHVYESVDALLADPEVEVVLNLTVPEVHAKYNLAALRAGKHVYTEKPLAATFAEGKQIMDLAAEKGLTVCCAPDTFFGSRLQTMREQIDAGTIGRITGGEVSMLCHGWEFVHPNVAFYYRPGGGPTLDMGPYYLTALVSLLGPVEAVTAMSGRSTETRYLPLMDKTVPVEIDTHVTGVMRFASGAIVTATFSFDVWDSIRPRMELYGTDGVFIMAEPDSNGGPNIFGGDLWLRRKQDFRWGKMPRPEGVNDIPFETVPCDRPFNETGHDRNSRGIGLVDQVLAIQEGRQARANGQMALHVLEVLEGLVNAAQEEKWVRMTTTCNRPDALPADFLQK</sequence>
<feature type="domain" description="Gfo/Idh/MocA-like oxidoreductase N-terminal" evidence="2">
    <location>
        <begin position="4"/>
        <end position="120"/>
    </location>
</feature>
<proteinExistence type="predicted"/>
<feature type="domain" description="GFO/IDH/MocA-like oxidoreductase" evidence="3">
    <location>
        <begin position="133"/>
        <end position="263"/>
    </location>
</feature>
<dbReference type="AlphaFoldDB" id="A0A1Y4LG93"/>
<protein>
    <submittedName>
        <fullName evidence="4">Oxidoreductase</fullName>
    </submittedName>
</protein>
<organism evidence="4 5">
    <name type="scientific">Butyricicoccus pullicaecorum</name>
    <dbReference type="NCBI Taxonomy" id="501571"/>
    <lineage>
        <taxon>Bacteria</taxon>
        <taxon>Bacillati</taxon>
        <taxon>Bacillota</taxon>
        <taxon>Clostridia</taxon>
        <taxon>Eubacteriales</taxon>
        <taxon>Butyricicoccaceae</taxon>
        <taxon>Butyricicoccus</taxon>
    </lineage>
</organism>
<dbReference type="RefSeq" id="WP_087369964.1">
    <property type="nucleotide sequence ID" value="NZ_NFKK01000001.1"/>
</dbReference>
<dbReference type="SUPFAM" id="SSF55347">
    <property type="entry name" value="Glyceraldehyde-3-phosphate dehydrogenase-like, C-terminal domain"/>
    <property type="match status" value="1"/>
</dbReference>
<comment type="caution">
    <text evidence="4">The sequence shown here is derived from an EMBL/GenBank/DDBJ whole genome shotgun (WGS) entry which is preliminary data.</text>
</comment>
<evidence type="ECO:0000313" key="4">
    <source>
        <dbReference type="EMBL" id="OUP54539.1"/>
    </source>
</evidence>
<dbReference type="PANTHER" id="PTHR43818:SF11">
    <property type="entry name" value="BCDNA.GH03377"/>
    <property type="match status" value="1"/>
</dbReference>
<evidence type="ECO:0000256" key="1">
    <source>
        <dbReference type="ARBA" id="ARBA00023002"/>
    </source>
</evidence>
<dbReference type="Gene3D" id="3.30.360.10">
    <property type="entry name" value="Dihydrodipicolinate Reductase, domain 2"/>
    <property type="match status" value="1"/>
</dbReference>
<dbReference type="InterPro" id="IPR000683">
    <property type="entry name" value="Gfo/Idh/MocA-like_OxRdtase_N"/>
</dbReference>
<gene>
    <name evidence="4" type="ORF">B5F17_01155</name>
</gene>
<evidence type="ECO:0000313" key="5">
    <source>
        <dbReference type="Proteomes" id="UP000195897"/>
    </source>
</evidence>
<keyword evidence="1" id="KW-0560">Oxidoreductase</keyword>
<dbReference type="InterPro" id="IPR050463">
    <property type="entry name" value="Gfo/Idh/MocA_oxidrdct_glycsds"/>
</dbReference>
<dbReference type="Pfam" id="PF22725">
    <property type="entry name" value="GFO_IDH_MocA_C3"/>
    <property type="match status" value="1"/>
</dbReference>
<dbReference type="EMBL" id="NFKK01000001">
    <property type="protein sequence ID" value="OUP54539.1"/>
    <property type="molecule type" value="Genomic_DNA"/>
</dbReference>
<dbReference type="PANTHER" id="PTHR43818">
    <property type="entry name" value="BCDNA.GH03377"/>
    <property type="match status" value="1"/>
</dbReference>
<dbReference type="Proteomes" id="UP000195897">
    <property type="component" value="Unassembled WGS sequence"/>
</dbReference>
<dbReference type="SUPFAM" id="SSF51735">
    <property type="entry name" value="NAD(P)-binding Rossmann-fold domains"/>
    <property type="match status" value="1"/>
</dbReference>
<dbReference type="GO" id="GO:0016491">
    <property type="term" value="F:oxidoreductase activity"/>
    <property type="evidence" value="ECO:0007669"/>
    <property type="project" value="UniProtKB-KW"/>
</dbReference>